<dbReference type="GO" id="GO:0043190">
    <property type="term" value="C:ATP-binding cassette (ABC) transporter complex"/>
    <property type="evidence" value="ECO:0007669"/>
    <property type="project" value="InterPro"/>
</dbReference>
<evidence type="ECO:0000256" key="2">
    <source>
        <dbReference type="ARBA" id="ARBA00022692"/>
    </source>
</evidence>
<evidence type="ECO:0000256" key="5">
    <source>
        <dbReference type="RuleBase" id="RU361157"/>
    </source>
</evidence>
<feature type="transmembrane region" description="Helical" evidence="5">
    <location>
        <begin position="226"/>
        <end position="247"/>
    </location>
</feature>
<feature type="transmembrane region" description="Helical" evidence="5">
    <location>
        <begin position="175"/>
        <end position="197"/>
    </location>
</feature>
<comment type="subcellular location">
    <subcellularLocation>
        <location evidence="5">Cell inner membrane</location>
        <topology evidence="5">Multi-pass membrane protein</topology>
    </subcellularLocation>
    <subcellularLocation>
        <location evidence="1">Membrane</location>
        <topology evidence="1">Multi-pass membrane protein</topology>
    </subcellularLocation>
</comment>
<dbReference type="InterPro" id="IPR000412">
    <property type="entry name" value="ABC_2_transport"/>
</dbReference>
<feature type="transmembrane region" description="Helical" evidence="5">
    <location>
        <begin position="87"/>
        <end position="106"/>
    </location>
</feature>
<keyword evidence="8" id="KW-1185">Reference proteome</keyword>
<proteinExistence type="inferred from homology"/>
<sequence>MIAGALGWRALLYKETLRFWKVGAQTIGAPVLTAVLYLMVFGHVLEDHVKVYGSVSYTAFLIPGLVMMSVLQNAFANSSSSLIQSKIMGSLVFVLLTPLSHWGWFFAYVGSSVLRGLIVGMGVLLVTLFFAVPPFAAPLWIVVFAFLGAALLGTLGLIAGLWAEKFDQMAVFQNFLIMPMTFLSGVFYSIHSLPAFWQGVSHANPFFYMIDGFRYGFFGISDVSPWLSLGIVGGAWLVVSALAVHLLRIGYKIRG</sequence>
<feature type="domain" description="ABC transmembrane type-2" evidence="6">
    <location>
        <begin position="21"/>
        <end position="250"/>
    </location>
</feature>
<comment type="similarity">
    <text evidence="5">Belongs to the ABC-2 integral membrane protein family.</text>
</comment>
<dbReference type="Pfam" id="PF01061">
    <property type="entry name" value="ABC2_membrane"/>
    <property type="match status" value="1"/>
</dbReference>
<keyword evidence="5" id="KW-0813">Transport</keyword>
<dbReference type="RefSeq" id="WP_271426761.1">
    <property type="nucleotide sequence ID" value="NZ_JAQIPB010000001.1"/>
</dbReference>
<dbReference type="PANTHER" id="PTHR43332:SF2">
    <property type="entry name" value="INNER MEMBRANE TRANSPORT PERMEASE YADH"/>
    <property type="match status" value="1"/>
</dbReference>
<organism evidence="7 8">
    <name type="scientific">Xenophilus arseniciresistens</name>
    <dbReference type="NCBI Taxonomy" id="1283306"/>
    <lineage>
        <taxon>Bacteria</taxon>
        <taxon>Pseudomonadati</taxon>
        <taxon>Pseudomonadota</taxon>
        <taxon>Betaproteobacteria</taxon>
        <taxon>Burkholderiales</taxon>
        <taxon>Comamonadaceae</taxon>
        <taxon>Xenophilus</taxon>
    </lineage>
</organism>
<feature type="transmembrane region" description="Helical" evidence="5">
    <location>
        <begin position="139"/>
        <end position="163"/>
    </location>
</feature>
<name>A0AAE3N703_9BURK</name>
<dbReference type="EMBL" id="JAQIPB010000001">
    <property type="protein sequence ID" value="MDA7415511.1"/>
    <property type="molecule type" value="Genomic_DNA"/>
</dbReference>
<dbReference type="InterPro" id="IPR047817">
    <property type="entry name" value="ABC2_TM_bact-type"/>
</dbReference>
<evidence type="ECO:0000256" key="3">
    <source>
        <dbReference type="ARBA" id="ARBA00022989"/>
    </source>
</evidence>
<keyword evidence="5" id="KW-1003">Cell membrane</keyword>
<feature type="transmembrane region" description="Helical" evidence="5">
    <location>
        <begin position="57"/>
        <end position="75"/>
    </location>
</feature>
<comment type="caution">
    <text evidence="7">The sequence shown here is derived from an EMBL/GenBank/DDBJ whole genome shotgun (WGS) entry which is preliminary data.</text>
</comment>
<keyword evidence="2 5" id="KW-0812">Transmembrane</keyword>
<accession>A0AAE3N703</accession>
<evidence type="ECO:0000313" key="7">
    <source>
        <dbReference type="EMBL" id="MDA7415511.1"/>
    </source>
</evidence>
<evidence type="ECO:0000259" key="6">
    <source>
        <dbReference type="PROSITE" id="PS51012"/>
    </source>
</evidence>
<keyword evidence="4 5" id="KW-0472">Membrane</keyword>
<evidence type="ECO:0000313" key="8">
    <source>
        <dbReference type="Proteomes" id="UP001212602"/>
    </source>
</evidence>
<feature type="transmembrane region" description="Helical" evidence="5">
    <location>
        <begin position="27"/>
        <end position="45"/>
    </location>
</feature>
<dbReference type="Proteomes" id="UP001212602">
    <property type="component" value="Unassembled WGS sequence"/>
</dbReference>
<gene>
    <name evidence="7" type="ORF">PGB34_03965</name>
</gene>
<dbReference type="AlphaFoldDB" id="A0AAE3N703"/>
<evidence type="ECO:0000256" key="4">
    <source>
        <dbReference type="ARBA" id="ARBA00023136"/>
    </source>
</evidence>
<reference evidence="7" key="1">
    <citation type="submission" date="2023-01" db="EMBL/GenBank/DDBJ databases">
        <title>Xenophilus mangrovi sp. nov., isolated from soil of Mangrove nature reserve.</title>
        <authorList>
            <person name="Xu S."/>
            <person name="Liu Z."/>
            <person name="Xu Y."/>
        </authorList>
    </citation>
    <scope>NUCLEOTIDE SEQUENCE</scope>
    <source>
        <strain evidence="7">YW8</strain>
    </source>
</reference>
<evidence type="ECO:0000256" key="1">
    <source>
        <dbReference type="ARBA" id="ARBA00004141"/>
    </source>
</evidence>
<feature type="transmembrane region" description="Helical" evidence="5">
    <location>
        <begin position="113"/>
        <end position="133"/>
    </location>
</feature>
<dbReference type="PANTHER" id="PTHR43332">
    <property type="entry name" value="INNER MEMBRANE TRANSPORT PERMEASE YADH-RELATED"/>
    <property type="match status" value="1"/>
</dbReference>
<dbReference type="PRINTS" id="PR00164">
    <property type="entry name" value="ABC2TRNSPORT"/>
</dbReference>
<protein>
    <recommendedName>
        <fullName evidence="5">Transport permease protein</fullName>
    </recommendedName>
</protein>
<dbReference type="PROSITE" id="PS51012">
    <property type="entry name" value="ABC_TM2"/>
    <property type="match status" value="1"/>
</dbReference>
<dbReference type="InterPro" id="IPR052522">
    <property type="entry name" value="ABC-2_transport_permease"/>
</dbReference>
<dbReference type="PIRSF" id="PIRSF006648">
    <property type="entry name" value="DrrB"/>
    <property type="match status" value="1"/>
</dbReference>
<dbReference type="GO" id="GO:0140359">
    <property type="term" value="F:ABC-type transporter activity"/>
    <property type="evidence" value="ECO:0007669"/>
    <property type="project" value="InterPro"/>
</dbReference>
<dbReference type="InterPro" id="IPR013525">
    <property type="entry name" value="ABC2_TM"/>
</dbReference>
<keyword evidence="3 5" id="KW-1133">Transmembrane helix</keyword>